<name>A0ACC1N6S5_9HYPO</name>
<gene>
    <name evidence="1" type="ORF">NQ176_g5960</name>
</gene>
<reference evidence="1" key="1">
    <citation type="submission" date="2022-08" db="EMBL/GenBank/DDBJ databases">
        <title>Genome Sequence of Lecanicillium fungicola.</title>
        <authorList>
            <person name="Buettner E."/>
        </authorList>
    </citation>
    <scope>NUCLEOTIDE SEQUENCE</scope>
    <source>
        <strain evidence="1">Babe33</strain>
    </source>
</reference>
<accession>A0ACC1N6S5</accession>
<dbReference type="Proteomes" id="UP001143910">
    <property type="component" value="Unassembled WGS sequence"/>
</dbReference>
<protein>
    <submittedName>
        <fullName evidence="1">Uncharacterized protein</fullName>
    </submittedName>
</protein>
<evidence type="ECO:0000313" key="2">
    <source>
        <dbReference type="Proteomes" id="UP001143910"/>
    </source>
</evidence>
<comment type="caution">
    <text evidence="1">The sequence shown here is derived from an EMBL/GenBank/DDBJ whole genome shotgun (WGS) entry which is preliminary data.</text>
</comment>
<keyword evidence="2" id="KW-1185">Reference proteome</keyword>
<evidence type="ECO:0000313" key="1">
    <source>
        <dbReference type="EMBL" id="KAJ2974614.1"/>
    </source>
</evidence>
<dbReference type="EMBL" id="JANJQO010000807">
    <property type="protein sequence ID" value="KAJ2974614.1"/>
    <property type="molecule type" value="Genomic_DNA"/>
</dbReference>
<sequence>MSAYSSYQYFRVTSPAEHVAHVEINNPRRLNAFSQAVWLEYGKVFEQISADPAFRVAILSGAGDRAFTSGLDVKSASTDSPLTSSDGDEVRKAKYLRSHIEEFQTSISAAEKCEKPVICVLHDVSIGLAIDIACCTDIRLCTANTRFAVKEVDIGLAADIGTLARLPKIVGSLSWVKDVCMTARDFSATEALAQGFVSQIHPDKATAVAAAINLASLLASKSPVAVQGTKELLNYGKEHTVADSLRYTQVWNSVALQGEDFMTAMMSSMQKKKPNFSKL</sequence>
<proteinExistence type="predicted"/>
<organism evidence="1 2">
    <name type="scientific">Zarea fungicola</name>
    <dbReference type="NCBI Taxonomy" id="93591"/>
    <lineage>
        <taxon>Eukaryota</taxon>
        <taxon>Fungi</taxon>
        <taxon>Dikarya</taxon>
        <taxon>Ascomycota</taxon>
        <taxon>Pezizomycotina</taxon>
        <taxon>Sordariomycetes</taxon>
        <taxon>Hypocreomycetidae</taxon>
        <taxon>Hypocreales</taxon>
        <taxon>Cordycipitaceae</taxon>
        <taxon>Zarea</taxon>
    </lineage>
</organism>